<evidence type="ECO:0000313" key="3">
    <source>
        <dbReference type="Proteomes" id="UP000465601"/>
    </source>
</evidence>
<reference evidence="2 3" key="1">
    <citation type="submission" date="2019-10" db="EMBL/GenBank/DDBJ databases">
        <title>Alkaliphilus serpentinus sp. nov. and Alkaliphilus pronyensis sp. nov., two novel anaerobic alkaliphilic species isolated from the serpentinized-hosted hydrothermal field of the Prony Bay (New Caledonia).</title>
        <authorList>
            <person name="Postec A."/>
        </authorList>
    </citation>
    <scope>NUCLEOTIDE SEQUENCE [LARGE SCALE GENOMIC DNA]</scope>
    <source>
        <strain evidence="2 3">LacT</strain>
    </source>
</reference>
<dbReference type="InterPro" id="IPR016208">
    <property type="entry name" value="Ald_Oxase/xanthine_DH-like"/>
</dbReference>
<dbReference type="Pfam" id="PF20256">
    <property type="entry name" value="MoCoBD_2"/>
    <property type="match status" value="1"/>
</dbReference>
<dbReference type="SUPFAM" id="SSF56003">
    <property type="entry name" value="Molybdenum cofactor-binding domain"/>
    <property type="match status" value="1"/>
</dbReference>
<protein>
    <submittedName>
        <fullName evidence="2">Molybdopterin-dependent oxidoreductase</fullName>
    </submittedName>
</protein>
<name>A0A833M7I8_9FIRM</name>
<dbReference type="AlphaFoldDB" id="A0A833M7I8"/>
<gene>
    <name evidence="2" type="ORF">F8153_06755</name>
</gene>
<organism evidence="2 3">
    <name type="scientific">Alkaliphilus serpentinus</name>
    <dbReference type="NCBI Taxonomy" id="1482731"/>
    <lineage>
        <taxon>Bacteria</taxon>
        <taxon>Bacillati</taxon>
        <taxon>Bacillota</taxon>
        <taxon>Clostridia</taxon>
        <taxon>Peptostreptococcales</taxon>
        <taxon>Natronincolaceae</taxon>
        <taxon>Alkaliphilus</taxon>
    </lineage>
</organism>
<comment type="caution">
    <text evidence="2">The sequence shown here is derived from an EMBL/GenBank/DDBJ whole genome shotgun (WGS) entry which is preliminary data.</text>
</comment>
<dbReference type="GO" id="GO:0016491">
    <property type="term" value="F:oxidoreductase activity"/>
    <property type="evidence" value="ECO:0007669"/>
    <property type="project" value="InterPro"/>
</dbReference>
<evidence type="ECO:0000313" key="2">
    <source>
        <dbReference type="EMBL" id="KAB3530543.1"/>
    </source>
</evidence>
<proteinExistence type="predicted"/>
<dbReference type="Gene3D" id="3.30.365.10">
    <property type="entry name" value="Aldehyde oxidase/xanthine dehydrogenase, molybdopterin binding domain"/>
    <property type="match status" value="2"/>
</dbReference>
<evidence type="ECO:0000259" key="1">
    <source>
        <dbReference type="Pfam" id="PF20256"/>
    </source>
</evidence>
<dbReference type="EMBL" id="WBZB01000017">
    <property type="protein sequence ID" value="KAB3530543.1"/>
    <property type="molecule type" value="Genomic_DNA"/>
</dbReference>
<dbReference type="PANTHER" id="PTHR11908">
    <property type="entry name" value="XANTHINE DEHYDROGENASE"/>
    <property type="match status" value="1"/>
</dbReference>
<dbReference type="OrthoDB" id="9759099at2"/>
<dbReference type="InterPro" id="IPR037165">
    <property type="entry name" value="AldOxase/xan_DH_Mopterin-bd_sf"/>
</dbReference>
<dbReference type="PANTHER" id="PTHR11908:SF157">
    <property type="entry name" value="XANTHINE DEHYDROGENASE SUBUNIT D-RELATED"/>
    <property type="match status" value="1"/>
</dbReference>
<feature type="domain" description="Aldehyde oxidase/xanthine dehydrogenase second molybdopterin binding" evidence="1">
    <location>
        <begin position="8"/>
        <end position="267"/>
    </location>
</feature>
<keyword evidence="3" id="KW-1185">Reference proteome</keyword>
<accession>A0A833M7I8</accession>
<sequence length="331" mass="35402">MQRGLNNMKKRGFGYGCIFYGTGYGNGFPDISRSIAELDTKGHINIYVGATEVGQGAKTILGQIAAEALDVPVEIVTLIHEDTSITPDAGTAAASRQTYNTGNAVKISAEELKKEIIVVAKGLLNEDHLEISNGVIRSNTSDKTLTLKDIAEASGGGFLRKDGIFQANTTEMDPETGQGNPYWPYTINAYAVEVEVDTTTGIVDIIRAACSQDVGRAINPSLVEGQIDGGFAMGLGYAIFEDINLDKGRIKHNRFTNYLIPTALDMPEIEKIIVEDPESTGPFGAKGIGEPVMIAAAPAILNAIYDAVGVRLTEIPVTPEKLLKALKKREG</sequence>
<dbReference type="GO" id="GO:0005506">
    <property type="term" value="F:iron ion binding"/>
    <property type="evidence" value="ECO:0007669"/>
    <property type="project" value="InterPro"/>
</dbReference>
<dbReference type="Proteomes" id="UP000465601">
    <property type="component" value="Unassembled WGS sequence"/>
</dbReference>
<dbReference type="InterPro" id="IPR046867">
    <property type="entry name" value="AldOxase/xan_DH_MoCoBD2"/>
</dbReference>